<keyword evidence="5" id="KW-1185">Reference proteome</keyword>
<gene>
    <name evidence="1" type="ORF">TIFTF001_052672</name>
    <name evidence="2" type="ORF">TIFTF001_052673</name>
    <name evidence="3" type="ORF">TIFTF001_052674</name>
    <name evidence="4" type="ORF">TIFTF001_052675</name>
</gene>
<evidence type="ECO:0000313" key="5">
    <source>
        <dbReference type="Proteomes" id="UP001187192"/>
    </source>
</evidence>
<dbReference type="EMBL" id="BTGU01011369">
    <property type="protein sequence ID" value="GMN71434.1"/>
    <property type="molecule type" value="Genomic_DNA"/>
</dbReference>
<dbReference type="AlphaFoldDB" id="A0AA88EHG9"/>
<evidence type="ECO:0000313" key="2">
    <source>
        <dbReference type="EMBL" id="GMN71426.1"/>
    </source>
</evidence>
<sequence>MLNFSNLFMWYVHVNYQDYHDAVEASFRFINVLDAEAEDEVEESKVTSCGIRLLYLQDAEELGIHQ</sequence>
<dbReference type="EMBL" id="BTGU01011366">
    <property type="protein sequence ID" value="GMN71421.1"/>
    <property type="molecule type" value="Genomic_DNA"/>
</dbReference>
<evidence type="ECO:0000313" key="1">
    <source>
        <dbReference type="EMBL" id="GMN71421.1"/>
    </source>
</evidence>
<name>A0AA88EHG9_FICCA</name>
<organism evidence="3 5">
    <name type="scientific">Ficus carica</name>
    <name type="common">Common fig</name>
    <dbReference type="NCBI Taxonomy" id="3494"/>
    <lineage>
        <taxon>Eukaryota</taxon>
        <taxon>Viridiplantae</taxon>
        <taxon>Streptophyta</taxon>
        <taxon>Embryophyta</taxon>
        <taxon>Tracheophyta</taxon>
        <taxon>Spermatophyta</taxon>
        <taxon>Magnoliopsida</taxon>
        <taxon>eudicotyledons</taxon>
        <taxon>Gunneridae</taxon>
        <taxon>Pentapetalae</taxon>
        <taxon>rosids</taxon>
        <taxon>fabids</taxon>
        <taxon>Rosales</taxon>
        <taxon>Moraceae</taxon>
        <taxon>Ficeae</taxon>
        <taxon>Ficus</taxon>
    </lineage>
</organism>
<evidence type="ECO:0000313" key="3">
    <source>
        <dbReference type="EMBL" id="GMN71431.1"/>
    </source>
</evidence>
<proteinExistence type="predicted"/>
<dbReference type="Proteomes" id="UP001187192">
    <property type="component" value="Unassembled WGS sequence"/>
</dbReference>
<dbReference type="EMBL" id="BTGU01011368">
    <property type="protein sequence ID" value="GMN71431.1"/>
    <property type="molecule type" value="Genomic_DNA"/>
</dbReference>
<comment type="caution">
    <text evidence="3">The sequence shown here is derived from an EMBL/GenBank/DDBJ whole genome shotgun (WGS) entry which is preliminary data.</text>
</comment>
<reference evidence="3" key="1">
    <citation type="submission" date="2023-07" db="EMBL/GenBank/DDBJ databases">
        <title>draft genome sequence of fig (Ficus carica).</title>
        <authorList>
            <person name="Takahashi T."/>
            <person name="Nishimura K."/>
        </authorList>
    </citation>
    <scope>NUCLEOTIDE SEQUENCE</scope>
</reference>
<dbReference type="EMBL" id="BTGU01011367">
    <property type="protein sequence ID" value="GMN71426.1"/>
    <property type="molecule type" value="Genomic_DNA"/>
</dbReference>
<accession>A0AA88EHG9</accession>
<protein>
    <submittedName>
        <fullName evidence="3">Uncharacterized protein</fullName>
    </submittedName>
</protein>
<evidence type="ECO:0000313" key="4">
    <source>
        <dbReference type="EMBL" id="GMN71434.1"/>
    </source>
</evidence>